<sequence length="105" mass="10989">MDLERAQQKAAELILDDEGWRDGIEDSLATPLLEWTLAQIDGRLAGAAESGALDEDLPYAVADEARAMLRGVCDTLRGFTQSHAATDAGDSVAGDGAACEPEAQG</sequence>
<proteinExistence type="predicted"/>
<name>A0A6J4HFE9_9CHLR</name>
<evidence type="ECO:0000313" key="2">
    <source>
        <dbReference type="EMBL" id="CAA9222872.1"/>
    </source>
</evidence>
<dbReference type="EMBL" id="CADCTC010000035">
    <property type="protein sequence ID" value="CAA9222872.1"/>
    <property type="molecule type" value="Genomic_DNA"/>
</dbReference>
<dbReference type="AlphaFoldDB" id="A0A6J4HFE9"/>
<feature type="region of interest" description="Disordered" evidence="1">
    <location>
        <begin position="86"/>
        <end position="105"/>
    </location>
</feature>
<protein>
    <submittedName>
        <fullName evidence="2">Uncharacterized protein</fullName>
    </submittedName>
</protein>
<organism evidence="2">
    <name type="scientific">uncultured Chloroflexota bacterium</name>
    <dbReference type="NCBI Taxonomy" id="166587"/>
    <lineage>
        <taxon>Bacteria</taxon>
        <taxon>Bacillati</taxon>
        <taxon>Chloroflexota</taxon>
        <taxon>environmental samples</taxon>
    </lineage>
</organism>
<reference evidence="2" key="1">
    <citation type="submission" date="2020-02" db="EMBL/GenBank/DDBJ databases">
        <authorList>
            <person name="Meier V. D."/>
        </authorList>
    </citation>
    <scope>NUCLEOTIDE SEQUENCE</scope>
    <source>
        <strain evidence="2">AVDCRST_MAG77</strain>
    </source>
</reference>
<gene>
    <name evidence="2" type="ORF">AVDCRST_MAG77-783</name>
</gene>
<feature type="compositionally biased region" description="Low complexity" evidence="1">
    <location>
        <begin position="86"/>
        <end position="98"/>
    </location>
</feature>
<evidence type="ECO:0000256" key="1">
    <source>
        <dbReference type="SAM" id="MobiDB-lite"/>
    </source>
</evidence>
<accession>A0A6J4HFE9</accession>